<accession>A0ABX0SY40</accession>
<evidence type="ECO:0000313" key="2">
    <source>
        <dbReference type="EMBL" id="NIH81888.1"/>
    </source>
</evidence>
<name>A0ABX0SY40_9PSEU</name>
<feature type="chain" id="PRO_5047189868" description="Secreted protein" evidence="1">
    <location>
        <begin position="23"/>
        <end position="133"/>
    </location>
</feature>
<evidence type="ECO:0000256" key="1">
    <source>
        <dbReference type="SAM" id="SignalP"/>
    </source>
</evidence>
<dbReference type="EMBL" id="JAANOU010000001">
    <property type="protein sequence ID" value="NIH81888.1"/>
    <property type="molecule type" value="Genomic_DNA"/>
</dbReference>
<sequence length="133" mass="14322">MKLRGTLLAAGAITATATAVLATTGAAAATTYTPPGGWDHTWSTPDHSATVYVEEHGDVIKLCDTKANGNSAQVLVFQHGWRKAWWTAKGNGTCVMHRASEGDPYDLDEVETKLYFHGAETEADTIRSFSNDH</sequence>
<feature type="signal peptide" evidence="1">
    <location>
        <begin position="1"/>
        <end position="22"/>
    </location>
</feature>
<reference evidence="2 3" key="1">
    <citation type="submission" date="2020-03" db="EMBL/GenBank/DDBJ databases">
        <title>Sequencing the genomes of 1000 actinobacteria strains.</title>
        <authorList>
            <person name="Klenk H.-P."/>
        </authorList>
    </citation>
    <scope>NUCLEOTIDE SEQUENCE [LARGE SCALE GENOMIC DNA]</scope>
    <source>
        <strain evidence="2 3">DSM 45668</strain>
    </source>
</reference>
<comment type="caution">
    <text evidence="2">The sequence shown here is derived from an EMBL/GenBank/DDBJ whole genome shotgun (WGS) entry which is preliminary data.</text>
</comment>
<dbReference type="Proteomes" id="UP000754495">
    <property type="component" value="Unassembled WGS sequence"/>
</dbReference>
<keyword evidence="1" id="KW-0732">Signal</keyword>
<proteinExistence type="predicted"/>
<keyword evidence="3" id="KW-1185">Reference proteome</keyword>
<evidence type="ECO:0000313" key="3">
    <source>
        <dbReference type="Proteomes" id="UP000754495"/>
    </source>
</evidence>
<protein>
    <recommendedName>
        <fullName evidence="4">Secreted protein</fullName>
    </recommendedName>
</protein>
<gene>
    <name evidence="2" type="ORF">FHX46_004418</name>
</gene>
<evidence type="ECO:0008006" key="4">
    <source>
        <dbReference type="Google" id="ProtNLM"/>
    </source>
</evidence>
<organism evidence="2 3">
    <name type="scientific">Amycolatopsis viridis</name>
    <dbReference type="NCBI Taxonomy" id="185678"/>
    <lineage>
        <taxon>Bacteria</taxon>
        <taxon>Bacillati</taxon>
        <taxon>Actinomycetota</taxon>
        <taxon>Actinomycetes</taxon>
        <taxon>Pseudonocardiales</taxon>
        <taxon>Pseudonocardiaceae</taxon>
        <taxon>Amycolatopsis</taxon>
    </lineage>
</organism>